<name>A0AAU7CUB1_9BACT</name>
<dbReference type="KEGG" id="epl:P4G45_11915"/>
<keyword evidence="1" id="KW-1133">Transmembrane helix</keyword>
<evidence type="ECO:0000313" key="3">
    <source>
        <dbReference type="EMBL" id="XBH12401.1"/>
    </source>
</evidence>
<keyword evidence="1" id="KW-0472">Membrane</keyword>
<proteinExistence type="predicted"/>
<evidence type="ECO:0008006" key="4">
    <source>
        <dbReference type="Google" id="ProtNLM"/>
    </source>
</evidence>
<protein>
    <recommendedName>
        <fullName evidence="4">DUF3592 domain-containing protein</fullName>
    </recommendedName>
</protein>
<accession>A0AAU7CUB1</accession>
<organism evidence="2">
    <name type="scientific">Edaphobacter paludis</name>
    <dbReference type="NCBI Taxonomy" id="3035702"/>
    <lineage>
        <taxon>Bacteria</taxon>
        <taxon>Pseudomonadati</taxon>
        <taxon>Acidobacteriota</taxon>
        <taxon>Terriglobia</taxon>
        <taxon>Terriglobales</taxon>
        <taxon>Acidobacteriaceae</taxon>
        <taxon>Edaphobacter</taxon>
    </lineage>
</organism>
<evidence type="ECO:0000313" key="2">
    <source>
        <dbReference type="EMBL" id="XBH09187.1"/>
    </source>
</evidence>
<feature type="transmembrane region" description="Helical" evidence="1">
    <location>
        <begin position="96"/>
        <end position="114"/>
    </location>
</feature>
<dbReference type="EMBL" id="CP121195">
    <property type="protein sequence ID" value="XBH12401.1"/>
    <property type="molecule type" value="Genomic_DNA"/>
</dbReference>
<accession>A0AAU7D4W5</accession>
<sequence length="119" mass="13248">MKKRTQSPDFPWLETQAKVTACKYDFGAGQALAFGIPTSKHFLISFSYYAHGQTFTDEFRSPTYLEQGSTFVITYNPLSPQQNSKSTAALPTKTPLFAIGVVGSIIISLIWLVMMRGCR</sequence>
<evidence type="ECO:0000256" key="1">
    <source>
        <dbReference type="SAM" id="Phobius"/>
    </source>
</evidence>
<dbReference type="EMBL" id="CP121194">
    <property type="protein sequence ID" value="XBH09187.1"/>
    <property type="molecule type" value="Genomic_DNA"/>
</dbReference>
<reference evidence="2" key="1">
    <citation type="submission" date="2023-03" db="EMBL/GenBank/DDBJ databases">
        <title>Edaphobacter sp.</title>
        <authorList>
            <person name="Huber K.J."/>
            <person name="Papendorf J."/>
            <person name="Pilke C."/>
            <person name="Bunk B."/>
            <person name="Sproeer C."/>
            <person name="Pester M."/>
        </authorList>
    </citation>
    <scope>NUCLEOTIDE SEQUENCE</scope>
    <source>
        <strain evidence="2">DSM 109919</strain>
        <strain evidence="3">DSM 109920</strain>
    </source>
</reference>
<gene>
    <name evidence="2" type="ORF">P4G45_11915</name>
    <name evidence="3" type="ORF">P8936_11910</name>
</gene>
<dbReference type="RefSeq" id="WP_348266697.1">
    <property type="nucleotide sequence ID" value="NZ_CP121194.1"/>
</dbReference>
<keyword evidence="1" id="KW-0812">Transmembrane</keyword>
<dbReference type="AlphaFoldDB" id="A0AAU7CUB1"/>